<reference evidence="1" key="1">
    <citation type="submission" date="2020-05" db="EMBL/GenBank/DDBJ databases">
        <authorList>
            <person name="Chiriac C."/>
            <person name="Salcher M."/>
            <person name="Ghai R."/>
            <person name="Kavagutti S V."/>
        </authorList>
    </citation>
    <scope>NUCLEOTIDE SEQUENCE</scope>
</reference>
<dbReference type="EMBL" id="CAEZXR010000213">
    <property type="protein sequence ID" value="CAB4716787.1"/>
    <property type="molecule type" value="Genomic_DNA"/>
</dbReference>
<proteinExistence type="predicted"/>
<organism evidence="1">
    <name type="scientific">freshwater metagenome</name>
    <dbReference type="NCBI Taxonomy" id="449393"/>
    <lineage>
        <taxon>unclassified sequences</taxon>
        <taxon>metagenomes</taxon>
        <taxon>ecological metagenomes</taxon>
    </lineage>
</organism>
<gene>
    <name evidence="1" type="ORF">UFOPK2579_01736</name>
</gene>
<evidence type="ECO:0000313" key="1">
    <source>
        <dbReference type="EMBL" id="CAB4716787.1"/>
    </source>
</evidence>
<sequence>MLKLNFASTSTTIRAEPAIRSTALTICTQVVPFMPPTVT</sequence>
<accession>A0A6J6QZ81</accession>
<protein>
    <submittedName>
        <fullName evidence="1">Unannotated protein</fullName>
    </submittedName>
</protein>
<dbReference type="AlphaFoldDB" id="A0A6J6QZ81"/>
<name>A0A6J6QZ81_9ZZZZ</name>